<name>A0A815Z469_ADIRI</name>
<organism evidence="1 2">
    <name type="scientific">Adineta ricciae</name>
    <name type="common">Rotifer</name>
    <dbReference type="NCBI Taxonomy" id="249248"/>
    <lineage>
        <taxon>Eukaryota</taxon>
        <taxon>Metazoa</taxon>
        <taxon>Spiralia</taxon>
        <taxon>Gnathifera</taxon>
        <taxon>Rotifera</taxon>
        <taxon>Eurotatoria</taxon>
        <taxon>Bdelloidea</taxon>
        <taxon>Adinetida</taxon>
        <taxon>Adinetidae</taxon>
        <taxon>Adineta</taxon>
    </lineage>
</organism>
<protein>
    <submittedName>
        <fullName evidence="1">Uncharacterized protein</fullName>
    </submittedName>
</protein>
<dbReference type="Gene3D" id="2.40.50.140">
    <property type="entry name" value="Nucleic acid-binding proteins"/>
    <property type="match status" value="1"/>
</dbReference>
<dbReference type="InterPro" id="IPR012340">
    <property type="entry name" value="NA-bd_OB-fold"/>
</dbReference>
<dbReference type="EMBL" id="CAJNOR010005839">
    <property type="protein sequence ID" value="CAF1577542.1"/>
    <property type="molecule type" value="Genomic_DNA"/>
</dbReference>
<dbReference type="Proteomes" id="UP000663828">
    <property type="component" value="Unassembled WGS sequence"/>
</dbReference>
<comment type="caution">
    <text evidence="1">The sequence shown here is derived from an EMBL/GenBank/DDBJ whole genome shotgun (WGS) entry which is preliminary data.</text>
</comment>
<dbReference type="SUPFAM" id="SSF50249">
    <property type="entry name" value="Nucleic acid-binding proteins"/>
    <property type="match status" value="1"/>
</dbReference>
<proteinExistence type="predicted"/>
<accession>A0A815Z469</accession>
<reference evidence="1" key="1">
    <citation type="submission" date="2021-02" db="EMBL/GenBank/DDBJ databases">
        <authorList>
            <person name="Nowell W R."/>
        </authorList>
    </citation>
    <scope>NUCLEOTIDE SEQUENCE</scope>
</reference>
<gene>
    <name evidence="1" type="ORF">XAT740_LOCUS45131</name>
</gene>
<keyword evidence="2" id="KW-1185">Reference proteome</keyword>
<evidence type="ECO:0000313" key="2">
    <source>
        <dbReference type="Proteomes" id="UP000663828"/>
    </source>
</evidence>
<dbReference type="AlphaFoldDB" id="A0A815Z469"/>
<sequence>MQQAYISMNNKPNSASSDTLSGIQSDTLRIHPISDIFEPTKNYVGLFDYLTGEIYIKQSDWVVNNISQRTERRNGLYLHGRLFYFIYKIWKTRNAIFNGGGFSYLHGTWRYFSRTLNTMNDNRQLSKFEEKLLQVVIDNAYINHLWLKMDPNYRFDCRSFAALERNQAYTCLVHPSDIHNRRKLYGTVKWLDKQHHRLGFIECIGLDRYMYVNSSNISSRHPFSYSNTNVEFNLIEEDNKWKAVNIAVI</sequence>
<evidence type="ECO:0000313" key="1">
    <source>
        <dbReference type="EMBL" id="CAF1577542.1"/>
    </source>
</evidence>